<dbReference type="EMBL" id="JAWMAJ010000345">
    <property type="protein sequence ID" value="MDV7223633.1"/>
    <property type="molecule type" value="Genomic_DNA"/>
</dbReference>
<feature type="region of interest" description="Disordered" evidence="1">
    <location>
        <begin position="65"/>
        <end position="97"/>
    </location>
</feature>
<accession>A0ABU4FSM9</accession>
<sequence length="97" mass="10508">LTVAQALVRFLSVQYTERDGVRRRLIDATWGIFGHGNVAGLGLGFRPGGGRGFRAGRPRGLLRRTATGERFGLRRRGRGTTQLGRDGLRGESSGRTG</sequence>
<reference evidence="2 3" key="1">
    <citation type="submission" date="2023-10" db="EMBL/GenBank/DDBJ databases">
        <title>Characterization of rhizosphere-enriched actinobacteria from wheat plants lab-grown on chernevaya soil.</title>
        <authorList>
            <person name="Tikhonova E.N."/>
            <person name="Konopkin A."/>
            <person name="Kravchenko I.K."/>
        </authorList>
    </citation>
    <scope>NUCLEOTIDE SEQUENCE [LARGE SCALE GENOMIC DNA]</scope>
    <source>
        <strain evidence="2 3">RR29</strain>
    </source>
</reference>
<evidence type="ECO:0000313" key="2">
    <source>
        <dbReference type="EMBL" id="MDV7223633.1"/>
    </source>
</evidence>
<comment type="caution">
    <text evidence="2">The sequence shown here is derived from an EMBL/GenBank/DDBJ whole genome shotgun (WGS) entry which is preliminary data.</text>
</comment>
<gene>
    <name evidence="2" type="ORF">R5A26_47750</name>
</gene>
<organism evidence="2 3">
    <name type="scientific">Streptomyces prunicolor</name>
    <dbReference type="NCBI Taxonomy" id="67348"/>
    <lineage>
        <taxon>Bacteria</taxon>
        <taxon>Bacillati</taxon>
        <taxon>Actinomycetota</taxon>
        <taxon>Actinomycetes</taxon>
        <taxon>Kitasatosporales</taxon>
        <taxon>Streptomycetaceae</taxon>
        <taxon>Streptomyces</taxon>
    </lineage>
</organism>
<evidence type="ECO:0000313" key="3">
    <source>
        <dbReference type="Proteomes" id="UP001187346"/>
    </source>
</evidence>
<keyword evidence="3" id="KW-1185">Reference proteome</keyword>
<feature type="non-terminal residue" evidence="2">
    <location>
        <position position="1"/>
    </location>
</feature>
<evidence type="ECO:0000256" key="1">
    <source>
        <dbReference type="SAM" id="MobiDB-lite"/>
    </source>
</evidence>
<name>A0ABU4FSM9_9ACTN</name>
<dbReference type="Proteomes" id="UP001187346">
    <property type="component" value="Unassembled WGS sequence"/>
</dbReference>
<evidence type="ECO:0008006" key="4">
    <source>
        <dbReference type="Google" id="ProtNLM"/>
    </source>
</evidence>
<protein>
    <recommendedName>
        <fullName evidence="4">3D-(3,5/4)-trihydroxycyclohexane-1,2-dione acylhydrolase (Decyclizing)</fullName>
    </recommendedName>
</protein>
<proteinExistence type="predicted"/>